<evidence type="ECO:0000313" key="2">
    <source>
        <dbReference type="Proteomes" id="UP000774617"/>
    </source>
</evidence>
<evidence type="ECO:0000313" key="1">
    <source>
        <dbReference type="EMBL" id="KAH7021689.1"/>
    </source>
</evidence>
<protein>
    <submittedName>
        <fullName evidence="1">Uncharacterized protein</fullName>
    </submittedName>
</protein>
<keyword evidence="2" id="KW-1185">Reference proteome</keyword>
<dbReference type="Proteomes" id="UP000774617">
    <property type="component" value="Unassembled WGS sequence"/>
</dbReference>
<proteinExistence type="predicted"/>
<reference evidence="1 2" key="1">
    <citation type="journal article" date="2021" name="Nat. Commun.">
        <title>Genetic determinants of endophytism in the Arabidopsis root mycobiome.</title>
        <authorList>
            <person name="Mesny F."/>
            <person name="Miyauchi S."/>
            <person name="Thiergart T."/>
            <person name="Pickel B."/>
            <person name="Atanasova L."/>
            <person name="Karlsson M."/>
            <person name="Huettel B."/>
            <person name="Barry K.W."/>
            <person name="Haridas S."/>
            <person name="Chen C."/>
            <person name="Bauer D."/>
            <person name="Andreopoulos W."/>
            <person name="Pangilinan J."/>
            <person name="LaButti K."/>
            <person name="Riley R."/>
            <person name="Lipzen A."/>
            <person name="Clum A."/>
            <person name="Drula E."/>
            <person name="Henrissat B."/>
            <person name="Kohler A."/>
            <person name="Grigoriev I.V."/>
            <person name="Martin F.M."/>
            <person name="Hacquard S."/>
        </authorList>
    </citation>
    <scope>NUCLEOTIDE SEQUENCE [LARGE SCALE GENOMIC DNA]</scope>
    <source>
        <strain evidence="1 2">MPI-SDFR-AT-0080</strain>
    </source>
</reference>
<gene>
    <name evidence="1" type="ORF">B0J12DRAFT_733311</name>
</gene>
<comment type="caution">
    <text evidence="1">The sequence shown here is derived from an EMBL/GenBank/DDBJ whole genome shotgun (WGS) entry which is preliminary data.</text>
</comment>
<name>A0ABQ8FV20_9PEZI</name>
<dbReference type="EMBL" id="JAGTJR010000065">
    <property type="protein sequence ID" value="KAH7021689.1"/>
    <property type="molecule type" value="Genomic_DNA"/>
</dbReference>
<organism evidence="1 2">
    <name type="scientific">Macrophomina phaseolina</name>
    <dbReference type="NCBI Taxonomy" id="35725"/>
    <lineage>
        <taxon>Eukaryota</taxon>
        <taxon>Fungi</taxon>
        <taxon>Dikarya</taxon>
        <taxon>Ascomycota</taxon>
        <taxon>Pezizomycotina</taxon>
        <taxon>Dothideomycetes</taxon>
        <taxon>Dothideomycetes incertae sedis</taxon>
        <taxon>Botryosphaeriales</taxon>
        <taxon>Botryosphaeriaceae</taxon>
        <taxon>Macrophomina</taxon>
    </lineage>
</organism>
<accession>A0ABQ8FV20</accession>
<sequence length="117" mass="13285">MLLAAARLAPIGPATWSLAVTSPMRNMRSILTGVLVVFHAAEAQRSHQRSIERNYLYFSQNVDGKKGLYRRPIKEFTWRKFLKKQEVFDAIAQAHYDTAHGGKYTFKVTEVSGDITL</sequence>